<gene>
    <name evidence="1" type="ORF">LCGC14_0533250</name>
</gene>
<accession>A0A0F9UGD4</accession>
<organism evidence="1">
    <name type="scientific">marine sediment metagenome</name>
    <dbReference type="NCBI Taxonomy" id="412755"/>
    <lineage>
        <taxon>unclassified sequences</taxon>
        <taxon>metagenomes</taxon>
        <taxon>ecological metagenomes</taxon>
    </lineage>
</organism>
<name>A0A0F9UGD4_9ZZZZ</name>
<evidence type="ECO:0000313" key="1">
    <source>
        <dbReference type="EMBL" id="KKN60276.1"/>
    </source>
</evidence>
<reference evidence="1" key="1">
    <citation type="journal article" date="2015" name="Nature">
        <title>Complex archaea that bridge the gap between prokaryotes and eukaryotes.</title>
        <authorList>
            <person name="Spang A."/>
            <person name="Saw J.H."/>
            <person name="Jorgensen S.L."/>
            <person name="Zaremba-Niedzwiedzka K."/>
            <person name="Martijn J."/>
            <person name="Lind A.E."/>
            <person name="van Eijk R."/>
            <person name="Schleper C."/>
            <person name="Guy L."/>
            <person name="Ettema T.J."/>
        </authorList>
    </citation>
    <scope>NUCLEOTIDE SEQUENCE</scope>
</reference>
<dbReference type="AlphaFoldDB" id="A0A0F9UGD4"/>
<proteinExistence type="predicted"/>
<protein>
    <submittedName>
        <fullName evidence="1">Uncharacterized protein</fullName>
    </submittedName>
</protein>
<comment type="caution">
    <text evidence="1">The sequence shown here is derived from an EMBL/GenBank/DDBJ whole genome shotgun (WGS) entry which is preliminary data.</text>
</comment>
<sequence>MNDKQLEALREAVSKRVHISCCENHAHSALDDCLSGGDERDITICKLIEVIRYERKVIREATKQIG</sequence>
<dbReference type="EMBL" id="LAZR01000700">
    <property type="protein sequence ID" value="KKN60276.1"/>
    <property type="molecule type" value="Genomic_DNA"/>
</dbReference>